<dbReference type="SUPFAM" id="SSF52047">
    <property type="entry name" value="RNI-like"/>
    <property type="match status" value="1"/>
</dbReference>
<dbReference type="Pfam" id="PF00149">
    <property type="entry name" value="Metallophos"/>
    <property type="match status" value="1"/>
</dbReference>
<evidence type="ECO:0000313" key="5">
    <source>
        <dbReference type="EMBL" id="WIA09574.1"/>
    </source>
</evidence>
<dbReference type="PANTHER" id="PTHR10161:SF14">
    <property type="entry name" value="TARTRATE-RESISTANT ACID PHOSPHATASE TYPE 5"/>
    <property type="match status" value="1"/>
</dbReference>
<dbReference type="PANTHER" id="PTHR10161">
    <property type="entry name" value="TARTRATE-RESISTANT ACID PHOSPHATASE TYPE 5"/>
    <property type="match status" value="1"/>
</dbReference>
<name>A0ABY8TKZ3_TETOB</name>
<sequence length="1066" mass="111954">METDACEKGNALWERLPAAVAGDVLNRLQQADLVAVSTACLQWRSAVQSSLNTLAPRSVLAMPFVGRCVSLKSLRLGEALPAAPGPFPGFCHITAATGLTALSLAASATAAWNGSTALLPAADLACVTALQLLQLVPTGLARLQLLQRLVLSGCHQLDYDVLAELLLSCSSLTHLDLQRTGQLQQLRLMHWARATPLLLERVLCQIVPAASKVLADLDLSGGCLPADPAKCWQGLAAATNLTRLDLSDAGFSRLGYANACGTNPTVAMLAAVAGMRRLSELRLCGWRMYFASLHVLAGLQGCLRSLELSGARDMSDGALWSLTHLTGLTRLGLSGAAASSPHTWPLILFHLPGLQHLDLSNAGNFNSSSVAGLHASAICWRTLLVYTLLQYGTCVCFKLAAVGDYGVDNSNELKVANMIAAWGVDGVLALGDNNYFVGSNNTIDAQVGKYYGSFIYPYKGTYGSGSPTGTNRFWPITGNHDWGNTCGDGNSGCSASCATGSLAAHLWYMPVGGKAYYNKVLAGGLLEIFALDSDCNQRDGTSPTSVQGQWLQNALAASTATWKFVLLHHSPFSSSTGHGTNPRLQWPFEQWGAHAVFSAHDHLYERITKNAGFPYFVNGAGGQSLNSFGTPESGSAVRYSTTHGAQLLTINATTADIAFYAATDATNPYASQVDCYRLTKPASGAVAYSSCAAGAPPPAAPQYSLLTGAAADDTAGTHNRVMWRYTSTAAAGGVDPAWAATSFADTSWKLGATRLGYGNDFVYNTTLPAAVTGLLHHWFRVYVCLPPTAPAALGSVRLKVLSDNTAEVFINGLRAYTDPAADHEPTYWNSLVNIAPGFVAGVNVIAVHVTNTAGSSDAAMDLDMTYVAAAPLPGVVQYSLMTGAVANNAAGTHNRVAWRYTSTAAAGGIDPAWAATSFADAAWKLGAARLGYGNDFVYNTTLPDAATGLLHHWFRVYVCLPASAPAALSSVRLKVLSDNTAEVFINGLRAYTDPAADHEPVYWNTAVNVSPGFVAGSNVIAVHVTNTAGSSDAAMDLDMTYVAAAPLPGVVVSATGCLCSTTCAPR</sequence>
<evidence type="ECO:0000259" key="4">
    <source>
        <dbReference type="Pfam" id="PF00149"/>
    </source>
</evidence>
<evidence type="ECO:0000313" key="6">
    <source>
        <dbReference type="Proteomes" id="UP001244341"/>
    </source>
</evidence>
<evidence type="ECO:0000256" key="3">
    <source>
        <dbReference type="ARBA" id="ARBA00022801"/>
    </source>
</evidence>
<accession>A0ABY8TKZ3</accession>
<keyword evidence="2" id="KW-0732">Signal</keyword>
<proteinExistence type="predicted"/>
<dbReference type="Gene3D" id="3.80.10.10">
    <property type="entry name" value="Ribonuclease Inhibitor"/>
    <property type="match status" value="2"/>
</dbReference>
<protein>
    <recommendedName>
        <fullName evidence="4">Calcineurin-like phosphoesterase domain-containing protein</fullName>
    </recommendedName>
</protein>
<dbReference type="Proteomes" id="UP001244341">
    <property type="component" value="Chromosome 1b"/>
</dbReference>
<dbReference type="InterPro" id="IPR051558">
    <property type="entry name" value="Metallophosphoesterase_PAP"/>
</dbReference>
<dbReference type="InterPro" id="IPR029052">
    <property type="entry name" value="Metallo-depent_PP-like"/>
</dbReference>
<dbReference type="EMBL" id="CP126208">
    <property type="protein sequence ID" value="WIA09574.1"/>
    <property type="molecule type" value="Genomic_DNA"/>
</dbReference>
<dbReference type="Gene3D" id="3.60.21.10">
    <property type="match status" value="1"/>
</dbReference>
<dbReference type="SUPFAM" id="SSF56300">
    <property type="entry name" value="Metallo-dependent phosphatases"/>
    <property type="match status" value="1"/>
</dbReference>
<keyword evidence="3" id="KW-0378">Hydrolase</keyword>
<dbReference type="Gene3D" id="2.60.120.260">
    <property type="entry name" value="Galactose-binding domain-like"/>
    <property type="match status" value="2"/>
</dbReference>
<organism evidence="5 6">
    <name type="scientific">Tetradesmus obliquus</name>
    <name type="common">Green alga</name>
    <name type="synonym">Acutodesmus obliquus</name>
    <dbReference type="NCBI Taxonomy" id="3088"/>
    <lineage>
        <taxon>Eukaryota</taxon>
        <taxon>Viridiplantae</taxon>
        <taxon>Chlorophyta</taxon>
        <taxon>core chlorophytes</taxon>
        <taxon>Chlorophyceae</taxon>
        <taxon>CS clade</taxon>
        <taxon>Sphaeropleales</taxon>
        <taxon>Scenedesmaceae</taxon>
        <taxon>Tetradesmus</taxon>
    </lineage>
</organism>
<reference evidence="5 6" key="1">
    <citation type="submission" date="2023-05" db="EMBL/GenBank/DDBJ databases">
        <title>A 100% complete, gapless, phased diploid assembly of the Scenedesmus obliquus UTEX 3031 genome.</title>
        <authorList>
            <person name="Biondi T.C."/>
            <person name="Hanschen E.R."/>
            <person name="Kwon T."/>
            <person name="Eng W."/>
            <person name="Kruse C.P.S."/>
            <person name="Koehler S.I."/>
            <person name="Kunde Y."/>
            <person name="Gleasner C.D."/>
            <person name="You Mak K.T."/>
            <person name="Polle J."/>
            <person name="Hovde B.T."/>
            <person name="Starkenburg S.R."/>
        </authorList>
    </citation>
    <scope>NUCLEOTIDE SEQUENCE [LARGE SCALE GENOMIC DNA]</scope>
    <source>
        <strain evidence="5 6">DOE0152z</strain>
    </source>
</reference>
<feature type="domain" description="Calcineurin-like phosphoesterase" evidence="4">
    <location>
        <begin position="402"/>
        <end position="603"/>
    </location>
</feature>
<dbReference type="InterPro" id="IPR004843">
    <property type="entry name" value="Calcineurin-like_PHP"/>
</dbReference>
<keyword evidence="6" id="KW-1185">Reference proteome</keyword>
<evidence type="ECO:0000256" key="1">
    <source>
        <dbReference type="ARBA" id="ARBA00004430"/>
    </source>
</evidence>
<evidence type="ECO:0000256" key="2">
    <source>
        <dbReference type="ARBA" id="ARBA00022729"/>
    </source>
</evidence>
<comment type="subcellular location">
    <subcellularLocation>
        <location evidence="1">Cytoplasm</location>
        <location evidence="1">Cytoskeleton</location>
        <location evidence="1">Cilium axoneme</location>
    </subcellularLocation>
</comment>
<dbReference type="InterPro" id="IPR032675">
    <property type="entry name" value="LRR_dom_sf"/>
</dbReference>
<gene>
    <name evidence="5" type="ORF">OEZ85_008966</name>
</gene>